<reference evidence="2 3" key="1">
    <citation type="submission" date="2022-04" db="EMBL/GenBank/DDBJ databases">
        <title>Paracoccus sp. YLB-12 draft genome sequence.</title>
        <authorList>
            <person name="Yu L."/>
        </authorList>
    </citation>
    <scope>NUCLEOTIDE SEQUENCE [LARGE SCALE GENOMIC DNA]</scope>
    <source>
        <strain evidence="2 3">YLB-12</strain>
    </source>
</reference>
<sequence>MKTAALSLLIALLSPPVGAMAQDWALGGFDAVASRGAGHAVPGRSDVVTMWKGKLWHFATEDNRARFEADPRAYAPGFAGFCPMSLSEGRREKGNPRHVVVIGKHLYLMRSEAAARRILAAPRKTLEKAKQNWRKLK</sequence>
<dbReference type="Proteomes" id="UP001320702">
    <property type="component" value="Unassembled WGS sequence"/>
</dbReference>
<feature type="chain" id="PRO_5046506756" description="YHS domain-containing protein" evidence="1">
    <location>
        <begin position="22"/>
        <end position="137"/>
    </location>
</feature>
<organism evidence="2 3">
    <name type="scientific">Paracoccus maritimus</name>
    <dbReference type="NCBI Taxonomy" id="2933292"/>
    <lineage>
        <taxon>Bacteria</taxon>
        <taxon>Pseudomonadati</taxon>
        <taxon>Pseudomonadota</taxon>
        <taxon>Alphaproteobacteria</taxon>
        <taxon>Rhodobacterales</taxon>
        <taxon>Paracoccaceae</taxon>
        <taxon>Paracoccus</taxon>
    </lineage>
</organism>
<proteinExistence type="predicted"/>
<keyword evidence="1" id="KW-0732">Signal</keyword>
<evidence type="ECO:0000313" key="2">
    <source>
        <dbReference type="EMBL" id="MCT4333012.1"/>
    </source>
</evidence>
<gene>
    <name evidence="2" type="ORF">MU516_09030</name>
</gene>
<keyword evidence="3" id="KW-1185">Reference proteome</keyword>
<evidence type="ECO:0000256" key="1">
    <source>
        <dbReference type="SAM" id="SignalP"/>
    </source>
</evidence>
<evidence type="ECO:0000313" key="3">
    <source>
        <dbReference type="Proteomes" id="UP001320702"/>
    </source>
</evidence>
<dbReference type="EMBL" id="JANAVZ010000004">
    <property type="protein sequence ID" value="MCT4333012.1"/>
    <property type="molecule type" value="Genomic_DNA"/>
</dbReference>
<comment type="caution">
    <text evidence="2">The sequence shown here is derived from an EMBL/GenBank/DDBJ whole genome shotgun (WGS) entry which is preliminary data.</text>
</comment>
<accession>A0ABT2K8Z8</accession>
<dbReference type="NCBIfam" id="NF041384">
    <property type="entry name" value="YHS_seleno_dom"/>
    <property type="match status" value="1"/>
</dbReference>
<evidence type="ECO:0008006" key="4">
    <source>
        <dbReference type="Google" id="ProtNLM"/>
    </source>
</evidence>
<protein>
    <recommendedName>
        <fullName evidence="4">YHS domain-containing protein</fullName>
    </recommendedName>
</protein>
<name>A0ABT2K8Z8_9RHOB</name>
<feature type="signal peptide" evidence="1">
    <location>
        <begin position="1"/>
        <end position="21"/>
    </location>
</feature>
<dbReference type="RefSeq" id="WP_260276900.1">
    <property type="nucleotide sequence ID" value="NZ_JANAVZ010000004.1"/>
</dbReference>